<dbReference type="EMBL" id="LZKG01000065">
    <property type="protein sequence ID" value="OBI30979.1"/>
    <property type="molecule type" value="Genomic_DNA"/>
</dbReference>
<reference evidence="2" key="1">
    <citation type="submission" date="2016-06" db="EMBL/GenBank/DDBJ databases">
        <authorList>
            <person name="Sutton G."/>
            <person name="Brinkac L."/>
            <person name="Sanka R."/>
            <person name="Adams M."/>
            <person name="Lau E."/>
            <person name="Sam S."/>
            <person name="Sreng N."/>
            <person name="Him V."/>
            <person name="Kerleguer A."/>
            <person name="Cheng S."/>
        </authorList>
    </citation>
    <scope>NUCLEOTIDE SEQUENCE [LARGE SCALE GENOMIC DNA]</scope>
    <source>
        <strain evidence="2">E1876</strain>
    </source>
</reference>
<evidence type="ECO:0000313" key="1">
    <source>
        <dbReference type="EMBL" id="OBI30979.1"/>
    </source>
</evidence>
<sequence>MDICADDVRRLLAAREPDTVLVLIEGRVEAVTAAELDSPAYRGALRIASRDELIERTGGRQSVSERELEEQAEALNTAVRNLGG</sequence>
<comment type="caution">
    <text evidence="1">The sequence shown here is derived from an EMBL/GenBank/DDBJ whole genome shotgun (WGS) entry which is preliminary data.</text>
</comment>
<dbReference type="AlphaFoldDB" id="A0A1A2XYZ2"/>
<proteinExistence type="predicted"/>
<accession>A0A1A2XYZ2</accession>
<evidence type="ECO:0000313" key="2">
    <source>
        <dbReference type="Proteomes" id="UP000093943"/>
    </source>
</evidence>
<organism evidence="1 2">
    <name type="scientific">Mycolicibacter sinensis (strain JDM601)</name>
    <name type="common">Mycobacterium sinense</name>
    <dbReference type="NCBI Taxonomy" id="875328"/>
    <lineage>
        <taxon>Bacteria</taxon>
        <taxon>Bacillati</taxon>
        <taxon>Actinomycetota</taxon>
        <taxon>Actinomycetes</taxon>
        <taxon>Mycobacteriales</taxon>
        <taxon>Mycobacteriaceae</taxon>
        <taxon>Mycolicibacter</taxon>
    </lineage>
</organism>
<dbReference type="RefSeq" id="WP_065019126.1">
    <property type="nucleotide sequence ID" value="NZ_LZKG01000065.1"/>
</dbReference>
<dbReference type="Proteomes" id="UP000093943">
    <property type="component" value="Unassembled WGS sequence"/>
</dbReference>
<protein>
    <recommendedName>
        <fullName evidence="3">Pyridine nucleotide-disulfide oxidoreductase</fullName>
    </recommendedName>
</protein>
<name>A0A1A2XYZ2_MYCSD</name>
<gene>
    <name evidence="1" type="ORF">A5710_19565</name>
</gene>
<evidence type="ECO:0008006" key="3">
    <source>
        <dbReference type="Google" id="ProtNLM"/>
    </source>
</evidence>